<feature type="region of interest" description="Disordered" evidence="8">
    <location>
        <begin position="140"/>
        <end position="161"/>
    </location>
</feature>
<dbReference type="SUPFAM" id="SSF50494">
    <property type="entry name" value="Trypsin-like serine proteases"/>
    <property type="match status" value="1"/>
</dbReference>
<keyword evidence="5" id="KW-0325">Glycoprotein</keyword>
<dbReference type="Pfam" id="PF00089">
    <property type="entry name" value="Trypsin"/>
    <property type="match status" value="1"/>
</dbReference>
<evidence type="ECO:0000256" key="2">
    <source>
        <dbReference type="ARBA" id="ARBA00022801"/>
    </source>
</evidence>
<keyword evidence="9" id="KW-0812">Transmembrane</keyword>
<dbReference type="InterPro" id="IPR001190">
    <property type="entry name" value="SRCR"/>
</dbReference>
<organism evidence="11 12">
    <name type="scientific">Cyprinus carpio</name>
    <name type="common">Common carp</name>
    <dbReference type="NCBI Taxonomy" id="7962"/>
    <lineage>
        <taxon>Eukaryota</taxon>
        <taxon>Metazoa</taxon>
        <taxon>Chordata</taxon>
        <taxon>Craniata</taxon>
        <taxon>Vertebrata</taxon>
        <taxon>Euteleostomi</taxon>
        <taxon>Actinopterygii</taxon>
        <taxon>Neopterygii</taxon>
        <taxon>Teleostei</taxon>
        <taxon>Ostariophysi</taxon>
        <taxon>Cypriniformes</taxon>
        <taxon>Cyprinidae</taxon>
        <taxon>Cyprininae</taxon>
        <taxon>Cyprinus</taxon>
    </lineage>
</organism>
<dbReference type="PANTHER" id="PTHR24252:SF27">
    <property type="entry name" value="TRANSMEMBRANE PROTEASE SERINE 3-LIKE"/>
    <property type="match status" value="1"/>
</dbReference>
<evidence type="ECO:0000256" key="9">
    <source>
        <dbReference type="SAM" id="Phobius"/>
    </source>
</evidence>
<dbReference type="FunFam" id="2.40.10.10:FF:000003">
    <property type="entry name" value="Transmembrane serine protease 3"/>
    <property type="match status" value="1"/>
</dbReference>
<dbReference type="InterPro" id="IPR001314">
    <property type="entry name" value="Peptidase_S1A"/>
</dbReference>
<dbReference type="Pfam" id="PF15494">
    <property type="entry name" value="SRCR_2"/>
    <property type="match status" value="1"/>
</dbReference>
<feature type="compositionally biased region" description="Basic and acidic residues" evidence="8">
    <location>
        <begin position="140"/>
        <end position="149"/>
    </location>
</feature>
<dbReference type="InterPro" id="IPR002172">
    <property type="entry name" value="LDrepeatLR_classA_rpt"/>
</dbReference>
<dbReference type="Proteomes" id="UP000694701">
    <property type="component" value="Unplaced"/>
</dbReference>
<keyword evidence="3 7" id="KW-0720">Serine protease</keyword>
<dbReference type="CDD" id="cd00190">
    <property type="entry name" value="Tryp_SPc"/>
    <property type="match status" value="1"/>
</dbReference>
<dbReference type="GO" id="GO:0004252">
    <property type="term" value="F:serine-type endopeptidase activity"/>
    <property type="evidence" value="ECO:0007669"/>
    <property type="project" value="InterPro"/>
</dbReference>
<evidence type="ECO:0000256" key="6">
    <source>
        <dbReference type="PROSITE-ProRule" id="PRU00124"/>
    </source>
</evidence>
<dbReference type="SUPFAM" id="SSF56487">
    <property type="entry name" value="SRCR-like"/>
    <property type="match status" value="1"/>
</dbReference>
<protein>
    <submittedName>
        <fullName evidence="11">Transmembrane serine protease 13</fullName>
    </submittedName>
</protein>
<keyword evidence="2 7" id="KW-0378">Hydrolase</keyword>
<dbReference type="PROSITE" id="PS50068">
    <property type="entry name" value="LDLRA_2"/>
    <property type="match status" value="1"/>
</dbReference>
<keyword evidence="4 6" id="KW-1015">Disulfide bond</keyword>
<dbReference type="PRINTS" id="PR00722">
    <property type="entry name" value="CHYMOTRYPSIN"/>
</dbReference>
<feature type="transmembrane region" description="Helical" evidence="9">
    <location>
        <begin position="82"/>
        <end position="103"/>
    </location>
</feature>
<keyword evidence="1 7" id="KW-0645">Protease</keyword>
<dbReference type="InterPro" id="IPR001254">
    <property type="entry name" value="Trypsin_dom"/>
</dbReference>
<proteinExistence type="predicted"/>
<feature type="disulfide bond" evidence="6">
    <location>
        <begin position="190"/>
        <end position="205"/>
    </location>
</feature>
<dbReference type="InterPro" id="IPR033116">
    <property type="entry name" value="TRYPSIN_SER"/>
</dbReference>
<evidence type="ECO:0000313" key="11">
    <source>
        <dbReference type="Ensembl" id="ENSCCRP00020052117.1"/>
    </source>
</evidence>
<dbReference type="PROSITE" id="PS00135">
    <property type="entry name" value="TRYPSIN_SER"/>
    <property type="match status" value="1"/>
</dbReference>
<dbReference type="GO" id="GO:0016020">
    <property type="term" value="C:membrane"/>
    <property type="evidence" value="ECO:0007669"/>
    <property type="project" value="InterPro"/>
</dbReference>
<accession>A0A8C2HKJ5</accession>
<feature type="region of interest" description="Disordered" evidence="8">
    <location>
        <begin position="1"/>
        <end position="21"/>
    </location>
</feature>
<dbReference type="InterPro" id="IPR018114">
    <property type="entry name" value="TRYPSIN_HIS"/>
</dbReference>
<dbReference type="Gene3D" id="2.40.10.10">
    <property type="entry name" value="Trypsin-like serine proteases"/>
    <property type="match status" value="2"/>
</dbReference>
<dbReference type="Gene3D" id="3.10.250.10">
    <property type="entry name" value="SRCR-like domain"/>
    <property type="match status" value="1"/>
</dbReference>
<evidence type="ECO:0000256" key="7">
    <source>
        <dbReference type="RuleBase" id="RU363034"/>
    </source>
</evidence>
<dbReference type="PROSITE" id="PS00134">
    <property type="entry name" value="TRYPSIN_HIS"/>
    <property type="match status" value="1"/>
</dbReference>
<name>A0A8C2HKJ5_CYPCA</name>
<dbReference type="PROSITE" id="PS50240">
    <property type="entry name" value="TRYPSIN_DOM"/>
    <property type="match status" value="1"/>
</dbReference>
<dbReference type="Ensembl" id="ENSCCRT00020056763.1">
    <property type="protein sequence ID" value="ENSCCRP00020052117.1"/>
    <property type="gene ID" value="ENSCCRG00020023185.1"/>
</dbReference>
<feature type="domain" description="Peptidase S1" evidence="10">
    <location>
        <begin position="305"/>
        <end position="538"/>
    </location>
</feature>
<evidence type="ECO:0000256" key="8">
    <source>
        <dbReference type="SAM" id="MobiDB-lite"/>
    </source>
</evidence>
<evidence type="ECO:0000256" key="4">
    <source>
        <dbReference type="ARBA" id="ARBA00023157"/>
    </source>
</evidence>
<evidence type="ECO:0000256" key="1">
    <source>
        <dbReference type="ARBA" id="ARBA00022670"/>
    </source>
</evidence>
<dbReference type="InterPro" id="IPR009003">
    <property type="entry name" value="Peptidase_S1_PA"/>
</dbReference>
<evidence type="ECO:0000256" key="3">
    <source>
        <dbReference type="ARBA" id="ARBA00022825"/>
    </source>
</evidence>
<dbReference type="PANTHER" id="PTHR24252">
    <property type="entry name" value="ACROSIN-RELATED"/>
    <property type="match status" value="1"/>
</dbReference>
<dbReference type="SMART" id="SM00020">
    <property type="entry name" value="Tryp_SPc"/>
    <property type="match status" value="1"/>
</dbReference>
<keyword evidence="9" id="KW-1133">Transmembrane helix</keyword>
<dbReference type="InterPro" id="IPR043504">
    <property type="entry name" value="Peptidase_S1_PA_chymotrypsin"/>
</dbReference>
<evidence type="ECO:0000259" key="10">
    <source>
        <dbReference type="PROSITE" id="PS50240"/>
    </source>
</evidence>
<keyword evidence="9" id="KW-0472">Membrane</keyword>
<reference evidence="11" key="1">
    <citation type="submission" date="2025-08" db="UniProtKB">
        <authorList>
            <consortium name="Ensembl"/>
        </authorList>
    </citation>
    <scope>IDENTIFICATION</scope>
</reference>
<comment type="caution">
    <text evidence="6">Lacks conserved residue(s) required for the propagation of feature annotation.</text>
</comment>
<dbReference type="AlphaFoldDB" id="A0A8C2HKJ5"/>
<sequence length="628" mass="69174">MADNDTKDPPPPYYSVAADPQTPPMTYEEVIHQDKYGFTQKPVPYYVPKDPAPVQVDAVIITTQHVAPIKKQKTCGRSAKCWGGWVGALLVLVLIGLAIWLGVRYGSKSNSGHYENDCRGQDCKEQEHSSECRGEDCKEQEHDSDCRGEDCEEQEHDSDCRGKDCKEQEHHKMQDGTSVPDTCSNSSKQCDGIQDCQQAADETNCVRFGEGGVLQVRTTQDGRFLPVCYQGLDQSYADQICEQLGFRRSYASNPVDSKTSVALTVGPRSAKLIQGLVNVSLGCQNEKAVSLECTDCGKQQSDSRIIGGSASQLGQWPWQVSLHYTGSHVCGGSLVSPDFVVSAAHCFEGSTGNSENWLVYAGSISQSALQTPYLVKKIIVNENYNSDSSDYDVALLKLSSPVTFSSTVQPVCFPTFDQTFSEGSECWTSGFGTTQEGADHASTSLMEVTVNIVNTLLCNSSQVYSGAITKNMICAGDMNGGRDSCQGDSGGPLVCKGDNNRWYLAGITSWGAGCGERQRPGVYSRVTSLLPWIYSKMQVSWTAWSNMRLHSLLIHDIVLSQPYFLLTWLYLVILAREALMSPFCMMCPFLGTTVDTVKKIKDRAMHFDMGQCCNIRSHNWTKKKNRLY</sequence>
<dbReference type="InterPro" id="IPR036772">
    <property type="entry name" value="SRCR-like_dom_sf"/>
</dbReference>
<dbReference type="GO" id="GO:0006508">
    <property type="term" value="P:proteolysis"/>
    <property type="evidence" value="ECO:0007669"/>
    <property type="project" value="UniProtKB-KW"/>
</dbReference>
<evidence type="ECO:0000256" key="5">
    <source>
        <dbReference type="ARBA" id="ARBA00023180"/>
    </source>
</evidence>
<evidence type="ECO:0000313" key="12">
    <source>
        <dbReference type="Proteomes" id="UP000694701"/>
    </source>
</evidence>